<dbReference type="AlphaFoldDB" id="A0A484AQJ7"/>
<comment type="caution">
    <text evidence="1">The sequence shown here is derived from an EMBL/GenBank/DDBJ whole genome shotgun (WGS) entry which is preliminary data.</text>
</comment>
<evidence type="ECO:0000313" key="1">
    <source>
        <dbReference type="EMBL" id="TDG38987.1"/>
    </source>
</evidence>
<accession>A0A484AQJ7</accession>
<reference evidence="1 2" key="1">
    <citation type="journal article" date="2019" name="J. Hered.">
        <title>An Improved Genome Assembly for Drosophila navojoa, the Basal Species in the mojavensis Cluster.</title>
        <authorList>
            <person name="Vanderlinde T."/>
            <person name="Dupim E.G."/>
            <person name="Nazario-Yepiz N.O."/>
            <person name="Carvalho A.B."/>
        </authorList>
    </citation>
    <scope>NUCLEOTIDE SEQUENCE [LARGE SCALE GENOMIC DNA]</scope>
    <source>
        <strain evidence="1">Navoj_Jal97</strain>
        <tissue evidence="1">Whole organism</tissue>
    </source>
</reference>
<sequence length="71" mass="7626">MPSSLRIITSSRNRPRPYICLCPSLGLSLSLNINITISIGATPVFGQLAVPNCPQMHAVLQRSSVESFALS</sequence>
<keyword evidence="2" id="KW-1185">Reference proteome</keyword>
<dbReference type="Proteomes" id="UP000295192">
    <property type="component" value="Unassembled WGS sequence"/>
</dbReference>
<evidence type="ECO:0000313" key="2">
    <source>
        <dbReference type="Proteomes" id="UP000295192"/>
    </source>
</evidence>
<gene>
    <name evidence="1" type="ORF">AWZ03_014591</name>
</gene>
<dbReference type="EMBL" id="LSRL02001517">
    <property type="protein sequence ID" value="TDG38987.1"/>
    <property type="molecule type" value="Genomic_DNA"/>
</dbReference>
<protein>
    <submittedName>
        <fullName evidence="1">Uncharacterized protein</fullName>
    </submittedName>
</protein>
<proteinExistence type="predicted"/>
<name>A0A484AQJ7_DRONA</name>
<organism evidence="1 2">
    <name type="scientific">Drosophila navojoa</name>
    <name type="common">Fruit fly</name>
    <dbReference type="NCBI Taxonomy" id="7232"/>
    <lineage>
        <taxon>Eukaryota</taxon>
        <taxon>Metazoa</taxon>
        <taxon>Ecdysozoa</taxon>
        <taxon>Arthropoda</taxon>
        <taxon>Hexapoda</taxon>
        <taxon>Insecta</taxon>
        <taxon>Pterygota</taxon>
        <taxon>Neoptera</taxon>
        <taxon>Endopterygota</taxon>
        <taxon>Diptera</taxon>
        <taxon>Brachycera</taxon>
        <taxon>Muscomorpha</taxon>
        <taxon>Ephydroidea</taxon>
        <taxon>Drosophilidae</taxon>
        <taxon>Drosophila</taxon>
    </lineage>
</organism>